<comment type="caution">
    <text evidence="1">The sequence shown here is derived from an EMBL/GenBank/DDBJ whole genome shotgun (WGS) entry which is preliminary data.</text>
</comment>
<accession>A0A176S3A5</accession>
<sequence>MQGVPCTKGDGQECKAYLAREPPRFFSCKVRLALLMNVITHIAPLPKIEHRHFSSQPVSQFRVNASLSLPEMPHS</sequence>
<proteinExistence type="predicted"/>
<gene>
    <name evidence="1" type="ORF">THIOM_001802</name>
</gene>
<reference evidence="1 2" key="1">
    <citation type="submission" date="2016-05" db="EMBL/GenBank/DDBJ databases">
        <title>Single-cell genome of chain-forming Candidatus Thiomargarita nelsonii and comparison to other large sulfur-oxidizing bacteria.</title>
        <authorList>
            <person name="Winkel M."/>
            <person name="Salman V."/>
            <person name="Woyke T."/>
            <person name="Schulz-Vogt H."/>
            <person name="Richter M."/>
            <person name="Flood B."/>
            <person name="Bailey J."/>
            <person name="Amann R."/>
            <person name="Mussmann M."/>
        </authorList>
    </citation>
    <scope>NUCLEOTIDE SEQUENCE [LARGE SCALE GENOMIC DNA]</scope>
    <source>
        <strain evidence="1 2">THI036</strain>
    </source>
</reference>
<keyword evidence="2" id="KW-1185">Reference proteome</keyword>
<dbReference type="AlphaFoldDB" id="A0A176S3A5"/>
<organism evidence="1 2">
    <name type="scientific">Candidatus Thiomargarita nelsonii</name>
    <dbReference type="NCBI Taxonomy" id="1003181"/>
    <lineage>
        <taxon>Bacteria</taxon>
        <taxon>Pseudomonadati</taxon>
        <taxon>Pseudomonadota</taxon>
        <taxon>Gammaproteobacteria</taxon>
        <taxon>Thiotrichales</taxon>
        <taxon>Thiotrichaceae</taxon>
        <taxon>Thiomargarita</taxon>
    </lineage>
</organism>
<evidence type="ECO:0000313" key="2">
    <source>
        <dbReference type="Proteomes" id="UP000076962"/>
    </source>
</evidence>
<name>A0A176S3A5_9GAMM</name>
<dbReference type="Proteomes" id="UP000076962">
    <property type="component" value="Unassembled WGS sequence"/>
</dbReference>
<protein>
    <submittedName>
        <fullName evidence="1">Uncharacterized protein</fullName>
    </submittedName>
</protein>
<dbReference type="EMBL" id="LUTY01000974">
    <property type="protein sequence ID" value="OAD22396.1"/>
    <property type="molecule type" value="Genomic_DNA"/>
</dbReference>
<evidence type="ECO:0000313" key="1">
    <source>
        <dbReference type="EMBL" id="OAD22396.1"/>
    </source>
</evidence>